<dbReference type="InterPro" id="IPR036163">
    <property type="entry name" value="HMA_dom_sf"/>
</dbReference>
<dbReference type="PANTHER" id="PTHR22814">
    <property type="entry name" value="COPPER TRANSPORT PROTEIN ATOX1-RELATED"/>
    <property type="match status" value="1"/>
</dbReference>
<evidence type="ECO:0000256" key="2">
    <source>
        <dbReference type="SAM" id="MobiDB-lite"/>
    </source>
</evidence>
<accession>A0AAV5CVR3</accession>
<gene>
    <name evidence="4" type="primary">ga19264</name>
    <name evidence="4" type="ORF">PR202_ga19264</name>
</gene>
<evidence type="ECO:0000313" key="5">
    <source>
        <dbReference type="Proteomes" id="UP001054889"/>
    </source>
</evidence>
<feature type="region of interest" description="Disordered" evidence="2">
    <location>
        <begin position="79"/>
        <end position="121"/>
    </location>
</feature>
<keyword evidence="5" id="KW-1185">Reference proteome</keyword>
<dbReference type="PROSITE" id="PS50846">
    <property type="entry name" value="HMA_2"/>
    <property type="match status" value="1"/>
</dbReference>
<dbReference type="AlphaFoldDB" id="A0AAV5CVR3"/>
<dbReference type="CDD" id="cd00371">
    <property type="entry name" value="HMA"/>
    <property type="match status" value="1"/>
</dbReference>
<dbReference type="Gene3D" id="3.30.70.100">
    <property type="match status" value="1"/>
</dbReference>
<feature type="compositionally biased region" description="Low complexity" evidence="2">
    <location>
        <begin position="92"/>
        <end position="105"/>
    </location>
</feature>
<name>A0AAV5CVR3_ELECO</name>
<reference evidence="4" key="2">
    <citation type="submission" date="2021-12" db="EMBL/GenBank/DDBJ databases">
        <title>Resequencing data analysis of finger millet.</title>
        <authorList>
            <person name="Hatakeyama M."/>
            <person name="Aluri S."/>
            <person name="Balachadran M.T."/>
            <person name="Sivarajan S.R."/>
            <person name="Poveda L."/>
            <person name="Shimizu-Inatsugi R."/>
            <person name="Schlapbach R."/>
            <person name="Sreeman S.M."/>
            <person name="Shimizu K.K."/>
        </authorList>
    </citation>
    <scope>NUCLEOTIDE SEQUENCE</scope>
</reference>
<protein>
    <recommendedName>
        <fullName evidence="3">HMA domain-containing protein</fullName>
    </recommendedName>
</protein>
<feature type="compositionally biased region" description="Basic residues" evidence="2">
    <location>
        <begin position="106"/>
        <end position="121"/>
    </location>
</feature>
<proteinExistence type="predicted"/>
<evidence type="ECO:0000256" key="1">
    <source>
        <dbReference type="ARBA" id="ARBA00022723"/>
    </source>
</evidence>
<organism evidence="4 5">
    <name type="scientific">Eleusine coracana subsp. coracana</name>
    <dbReference type="NCBI Taxonomy" id="191504"/>
    <lineage>
        <taxon>Eukaryota</taxon>
        <taxon>Viridiplantae</taxon>
        <taxon>Streptophyta</taxon>
        <taxon>Embryophyta</taxon>
        <taxon>Tracheophyta</taxon>
        <taxon>Spermatophyta</taxon>
        <taxon>Magnoliopsida</taxon>
        <taxon>Liliopsida</taxon>
        <taxon>Poales</taxon>
        <taxon>Poaceae</taxon>
        <taxon>PACMAD clade</taxon>
        <taxon>Chloridoideae</taxon>
        <taxon>Cynodonteae</taxon>
        <taxon>Eleusininae</taxon>
        <taxon>Eleusine</taxon>
    </lineage>
</organism>
<dbReference type="GO" id="GO:0046872">
    <property type="term" value="F:metal ion binding"/>
    <property type="evidence" value="ECO:0007669"/>
    <property type="project" value="UniProtKB-KW"/>
</dbReference>
<dbReference type="Proteomes" id="UP001054889">
    <property type="component" value="Unassembled WGS sequence"/>
</dbReference>
<dbReference type="PANTHER" id="PTHR22814:SF305">
    <property type="entry name" value="HEAVY METAL TRANSPORT_DETOXIFICATION SUPERFAMILY PROTEIN"/>
    <property type="match status" value="1"/>
</dbReference>
<evidence type="ECO:0000259" key="3">
    <source>
        <dbReference type="PROSITE" id="PS50846"/>
    </source>
</evidence>
<reference evidence="4" key="1">
    <citation type="journal article" date="2018" name="DNA Res.">
        <title>Multiple hybrid de novo genome assembly of finger millet, an orphan allotetraploid crop.</title>
        <authorList>
            <person name="Hatakeyama M."/>
            <person name="Aluri S."/>
            <person name="Balachadran M.T."/>
            <person name="Sivarajan S.R."/>
            <person name="Patrignani A."/>
            <person name="Gruter S."/>
            <person name="Poveda L."/>
            <person name="Shimizu-Inatsugi R."/>
            <person name="Baeten J."/>
            <person name="Francoijs K.J."/>
            <person name="Nataraja K.N."/>
            <person name="Reddy Y.A.N."/>
            <person name="Phadnis S."/>
            <person name="Ravikumar R.L."/>
            <person name="Schlapbach R."/>
            <person name="Sreeman S.M."/>
            <person name="Shimizu K.K."/>
        </authorList>
    </citation>
    <scope>NUCLEOTIDE SEQUENCE</scope>
</reference>
<keyword evidence="1" id="KW-0479">Metal-binding</keyword>
<dbReference type="EMBL" id="BQKI01000009">
    <property type="protein sequence ID" value="GJN01958.1"/>
    <property type="molecule type" value="Genomic_DNA"/>
</dbReference>
<dbReference type="SUPFAM" id="SSF55008">
    <property type="entry name" value="HMA, heavy metal-associated domain"/>
    <property type="match status" value="1"/>
</dbReference>
<sequence length="121" mass="13775">MGDMQIVLTRGKIEAQYVEMKVPLYSYGCEKKIKKALSNLKGIHSVQVDYQQQKVTVWGICNRDDVLAAVRKKRRAARFWGADEPGPGGAGTRRPWWTRPSSTWRRSPRTGVRRLGRSSSL</sequence>
<dbReference type="Pfam" id="PF00403">
    <property type="entry name" value="HMA"/>
    <property type="match status" value="1"/>
</dbReference>
<feature type="domain" description="HMA" evidence="3">
    <location>
        <begin position="15"/>
        <end position="78"/>
    </location>
</feature>
<comment type="caution">
    <text evidence="4">The sequence shown here is derived from an EMBL/GenBank/DDBJ whole genome shotgun (WGS) entry which is preliminary data.</text>
</comment>
<dbReference type="InterPro" id="IPR006121">
    <property type="entry name" value="HMA_dom"/>
</dbReference>
<evidence type="ECO:0000313" key="4">
    <source>
        <dbReference type="EMBL" id="GJN01958.1"/>
    </source>
</evidence>